<proteinExistence type="inferred from homology"/>
<feature type="region of interest" description="Disordered" evidence="6">
    <location>
        <begin position="296"/>
        <end position="321"/>
    </location>
</feature>
<gene>
    <name evidence="9" type="ORF">E4U42_004635</name>
</gene>
<dbReference type="PANTHER" id="PTHR33048:SF55">
    <property type="entry name" value="INTEGRAL MEMBRANE PROTEIN"/>
    <property type="match status" value="1"/>
</dbReference>
<evidence type="ECO:0000256" key="6">
    <source>
        <dbReference type="SAM" id="MobiDB-lite"/>
    </source>
</evidence>
<evidence type="ECO:0000256" key="1">
    <source>
        <dbReference type="ARBA" id="ARBA00004141"/>
    </source>
</evidence>
<accession>A0A8K0J5D7</accession>
<dbReference type="Proteomes" id="UP000811619">
    <property type="component" value="Unassembled WGS sequence"/>
</dbReference>
<evidence type="ECO:0000256" key="3">
    <source>
        <dbReference type="ARBA" id="ARBA00022989"/>
    </source>
</evidence>
<dbReference type="Pfam" id="PF20684">
    <property type="entry name" value="Fung_rhodopsin"/>
    <property type="match status" value="1"/>
</dbReference>
<dbReference type="InterPro" id="IPR049326">
    <property type="entry name" value="Rhodopsin_dom_fungi"/>
</dbReference>
<evidence type="ECO:0000256" key="5">
    <source>
        <dbReference type="ARBA" id="ARBA00038359"/>
    </source>
</evidence>
<reference evidence="9" key="1">
    <citation type="journal article" date="2020" name="bioRxiv">
        <title>Whole genome comparisons of ergot fungi reveals the divergence and evolution of species within the genus Claviceps are the result of varying mechanisms driving genome evolution and host range expansion.</title>
        <authorList>
            <person name="Wyka S.A."/>
            <person name="Mondo S.J."/>
            <person name="Liu M."/>
            <person name="Dettman J."/>
            <person name="Nalam V."/>
            <person name="Broders K.D."/>
        </authorList>
    </citation>
    <scope>NUCLEOTIDE SEQUENCE</scope>
    <source>
        <strain evidence="9">CCC 489</strain>
    </source>
</reference>
<organism evidence="9 10">
    <name type="scientific">Claviceps africana</name>
    <dbReference type="NCBI Taxonomy" id="83212"/>
    <lineage>
        <taxon>Eukaryota</taxon>
        <taxon>Fungi</taxon>
        <taxon>Dikarya</taxon>
        <taxon>Ascomycota</taxon>
        <taxon>Pezizomycotina</taxon>
        <taxon>Sordariomycetes</taxon>
        <taxon>Hypocreomycetidae</taxon>
        <taxon>Hypocreales</taxon>
        <taxon>Clavicipitaceae</taxon>
        <taxon>Claviceps</taxon>
    </lineage>
</organism>
<comment type="subcellular location">
    <subcellularLocation>
        <location evidence="1">Membrane</location>
        <topology evidence="1">Multi-pass membrane protein</topology>
    </subcellularLocation>
</comment>
<comment type="caution">
    <text evidence="9">The sequence shown here is derived from an EMBL/GenBank/DDBJ whole genome shotgun (WGS) entry which is preliminary data.</text>
</comment>
<dbReference type="EMBL" id="SRPY01000415">
    <property type="protein sequence ID" value="KAG5924436.1"/>
    <property type="molecule type" value="Genomic_DNA"/>
</dbReference>
<dbReference type="AlphaFoldDB" id="A0A8K0J5D7"/>
<name>A0A8K0J5D7_9HYPO</name>
<protein>
    <recommendedName>
        <fullName evidence="8">Rhodopsin domain-containing protein</fullName>
    </recommendedName>
</protein>
<feature type="transmembrane region" description="Helical" evidence="7">
    <location>
        <begin position="119"/>
        <end position="144"/>
    </location>
</feature>
<keyword evidence="2 7" id="KW-0812">Transmembrane</keyword>
<evidence type="ECO:0000259" key="8">
    <source>
        <dbReference type="Pfam" id="PF20684"/>
    </source>
</evidence>
<evidence type="ECO:0000256" key="7">
    <source>
        <dbReference type="SAM" id="Phobius"/>
    </source>
</evidence>
<feature type="transmembrane region" description="Helical" evidence="7">
    <location>
        <begin position="249"/>
        <end position="267"/>
    </location>
</feature>
<evidence type="ECO:0000313" key="9">
    <source>
        <dbReference type="EMBL" id="KAG5924436.1"/>
    </source>
</evidence>
<feature type="transmembrane region" description="Helical" evidence="7">
    <location>
        <begin position="89"/>
        <end position="112"/>
    </location>
</feature>
<feature type="transmembrane region" description="Helical" evidence="7">
    <location>
        <begin position="48"/>
        <end position="69"/>
    </location>
</feature>
<feature type="transmembrane region" description="Helical" evidence="7">
    <location>
        <begin position="172"/>
        <end position="191"/>
    </location>
</feature>
<evidence type="ECO:0000256" key="2">
    <source>
        <dbReference type="ARBA" id="ARBA00022692"/>
    </source>
</evidence>
<dbReference type="InterPro" id="IPR052337">
    <property type="entry name" value="SAT4-like"/>
</dbReference>
<feature type="transmembrane region" description="Helical" evidence="7">
    <location>
        <begin position="203"/>
        <end position="222"/>
    </location>
</feature>
<sequence length="370" mass="40356">MAAGNGDGFGNVSRATALSSVFFVLTPTFVMIRFWSRACTKCGLGSDDLVILVSFACSFVVQILTMIAYHYRLGQHVKDVAHDNELVLYYIAQIFCNITASLTKSSVLLFYLREFVQRWFRVCSCTLLGIIAADMIAAVGVSIWQCSPIEGAWDESVRSTCISLPGIRYANAVFSISTDVLILLLPIQPIWQSKLPLIQKRTLVLVFALGGLATVSSIMRAITLGSPSQTTGITYDIIPILWAMAEQNVAIICACMPMCRIVLAFIFPNAFASAATGASSASDSKGRLCTLGSIPRRGFRSPSHREWHPYSGPPPGGSSRSIARYHADASTSQVSILASMARPGVSETNGRIWKTTQYEISYENLHQDQV</sequence>
<dbReference type="OrthoDB" id="444631at2759"/>
<comment type="similarity">
    <text evidence="5">Belongs to the SAT4 family.</text>
</comment>
<keyword evidence="3 7" id="KW-1133">Transmembrane helix</keyword>
<evidence type="ECO:0000256" key="4">
    <source>
        <dbReference type="ARBA" id="ARBA00023136"/>
    </source>
</evidence>
<evidence type="ECO:0000313" key="10">
    <source>
        <dbReference type="Proteomes" id="UP000811619"/>
    </source>
</evidence>
<dbReference type="GO" id="GO:0016020">
    <property type="term" value="C:membrane"/>
    <property type="evidence" value="ECO:0007669"/>
    <property type="project" value="UniProtKB-SubCell"/>
</dbReference>
<keyword evidence="4 7" id="KW-0472">Membrane</keyword>
<keyword evidence="10" id="KW-1185">Reference proteome</keyword>
<feature type="transmembrane region" description="Helical" evidence="7">
    <location>
        <begin position="15"/>
        <end position="36"/>
    </location>
</feature>
<feature type="domain" description="Rhodopsin" evidence="8">
    <location>
        <begin position="32"/>
        <end position="263"/>
    </location>
</feature>
<dbReference type="PANTHER" id="PTHR33048">
    <property type="entry name" value="PTH11-LIKE INTEGRAL MEMBRANE PROTEIN (AFU_ORTHOLOGUE AFUA_5G11245)"/>
    <property type="match status" value="1"/>
</dbReference>